<dbReference type="InterPro" id="IPR040976">
    <property type="entry name" value="Pkinase_fungal"/>
</dbReference>
<protein>
    <recommendedName>
        <fullName evidence="2">Fungal-type protein kinase domain-containing protein</fullName>
    </recommendedName>
</protein>
<dbReference type="AlphaFoldDB" id="A0A5C3MQS3"/>
<dbReference type="EMBL" id="ML213528">
    <property type="protein sequence ID" value="TFK46716.1"/>
    <property type="molecule type" value="Genomic_DNA"/>
</dbReference>
<organism evidence="3 4">
    <name type="scientific">Heliocybe sulcata</name>
    <dbReference type="NCBI Taxonomy" id="5364"/>
    <lineage>
        <taxon>Eukaryota</taxon>
        <taxon>Fungi</taxon>
        <taxon>Dikarya</taxon>
        <taxon>Basidiomycota</taxon>
        <taxon>Agaricomycotina</taxon>
        <taxon>Agaricomycetes</taxon>
        <taxon>Gloeophyllales</taxon>
        <taxon>Gloeophyllaceae</taxon>
        <taxon>Heliocybe</taxon>
    </lineage>
</organism>
<keyword evidence="4" id="KW-1185">Reference proteome</keyword>
<dbReference type="Proteomes" id="UP000305948">
    <property type="component" value="Unassembled WGS sequence"/>
</dbReference>
<evidence type="ECO:0000259" key="2">
    <source>
        <dbReference type="Pfam" id="PF17667"/>
    </source>
</evidence>
<dbReference type="Pfam" id="PF17667">
    <property type="entry name" value="Pkinase_fungal"/>
    <property type="match status" value="1"/>
</dbReference>
<dbReference type="STRING" id="5364.A0A5C3MQS3"/>
<reference evidence="3 4" key="1">
    <citation type="journal article" date="2019" name="Nat. Ecol. Evol.">
        <title>Megaphylogeny resolves global patterns of mushroom evolution.</title>
        <authorList>
            <person name="Varga T."/>
            <person name="Krizsan K."/>
            <person name="Foldi C."/>
            <person name="Dima B."/>
            <person name="Sanchez-Garcia M."/>
            <person name="Sanchez-Ramirez S."/>
            <person name="Szollosi G.J."/>
            <person name="Szarkandi J.G."/>
            <person name="Papp V."/>
            <person name="Albert L."/>
            <person name="Andreopoulos W."/>
            <person name="Angelini C."/>
            <person name="Antonin V."/>
            <person name="Barry K.W."/>
            <person name="Bougher N.L."/>
            <person name="Buchanan P."/>
            <person name="Buyck B."/>
            <person name="Bense V."/>
            <person name="Catcheside P."/>
            <person name="Chovatia M."/>
            <person name="Cooper J."/>
            <person name="Damon W."/>
            <person name="Desjardin D."/>
            <person name="Finy P."/>
            <person name="Geml J."/>
            <person name="Haridas S."/>
            <person name="Hughes K."/>
            <person name="Justo A."/>
            <person name="Karasinski D."/>
            <person name="Kautmanova I."/>
            <person name="Kiss B."/>
            <person name="Kocsube S."/>
            <person name="Kotiranta H."/>
            <person name="LaButti K.M."/>
            <person name="Lechner B.E."/>
            <person name="Liimatainen K."/>
            <person name="Lipzen A."/>
            <person name="Lukacs Z."/>
            <person name="Mihaltcheva S."/>
            <person name="Morgado L.N."/>
            <person name="Niskanen T."/>
            <person name="Noordeloos M.E."/>
            <person name="Ohm R.A."/>
            <person name="Ortiz-Santana B."/>
            <person name="Ovrebo C."/>
            <person name="Racz N."/>
            <person name="Riley R."/>
            <person name="Savchenko A."/>
            <person name="Shiryaev A."/>
            <person name="Soop K."/>
            <person name="Spirin V."/>
            <person name="Szebenyi C."/>
            <person name="Tomsovsky M."/>
            <person name="Tulloss R.E."/>
            <person name="Uehling J."/>
            <person name="Grigoriev I.V."/>
            <person name="Vagvolgyi C."/>
            <person name="Papp T."/>
            <person name="Martin F.M."/>
            <person name="Miettinen O."/>
            <person name="Hibbett D.S."/>
            <person name="Nagy L.G."/>
        </authorList>
    </citation>
    <scope>NUCLEOTIDE SEQUENCE [LARGE SCALE GENOMIC DNA]</scope>
    <source>
        <strain evidence="3 4">OMC1185</strain>
    </source>
</reference>
<evidence type="ECO:0000313" key="4">
    <source>
        <dbReference type="Proteomes" id="UP000305948"/>
    </source>
</evidence>
<sequence>MSDSDNDSSSALGSPAGALRSSLTAPHQPSEEPDLQSQPARPLPSPTPGPILEKSPSPSPPPASSKGLKGKQRVTSPSSDSGEEPLGTSTTSDAIFPQLLPRSLTIEMPDITTADQPSGDVEARPKVTKTYSGRCRTIAPQPEPGEPSIRPVTLAFDAYQAVEQLPGQETSVPPSLLDGSDLNPKTPVRGSRGALMIGDLDDTPGRSSSGSVISDSIGKLHNALRGELLDMWVKAGNNLLEKLNLEDWSALSAFFAVYRGYNATTQRWEGIPVAPKREKAIYEPLLKHINAIVHHFRDSTRRRAVDTHKTVMRHHDESGDTSLESKPDIVLLGTGPLISKEQHILPKASYAQCLAAIEVKTEKELSSDHFAAHRLQLATYARECFVQQPNRRFVYALLMSEESVILFQFDRGGAMYSRQYNIHSEPMCFIQIICIISLKGTNTRRNPHRPKGEQQPQSVAPIPWC</sequence>
<feature type="domain" description="Fungal-type protein kinase" evidence="2">
    <location>
        <begin position="348"/>
        <end position="437"/>
    </location>
</feature>
<dbReference type="PANTHER" id="PTHR38248:SF2">
    <property type="entry name" value="FUNK1 11"/>
    <property type="match status" value="1"/>
</dbReference>
<feature type="region of interest" description="Disordered" evidence="1">
    <location>
        <begin position="445"/>
        <end position="465"/>
    </location>
</feature>
<proteinExistence type="predicted"/>
<feature type="region of interest" description="Disordered" evidence="1">
    <location>
        <begin position="169"/>
        <end position="212"/>
    </location>
</feature>
<evidence type="ECO:0000256" key="1">
    <source>
        <dbReference type="SAM" id="MobiDB-lite"/>
    </source>
</evidence>
<accession>A0A5C3MQS3</accession>
<dbReference type="OrthoDB" id="2747778at2759"/>
<feature type="region of interest" description="Disordered" evidence="1">
    <location>
        <begin position="1"/>
        <end position="129"/>
    </location>
</feature>
<gene>
    <name evidence="3" type="ORF">OE88DRAFT_1648457</name>
</gene>
<name>A0A5C3MQS3_9AGAM</name>
<dbReference type="PANTHER" id="PTHR38248">
    <property type="entry name" value="FUNK1 6"/>
    <property type="match status" value="1"/>
</dbReference>
<feature type="compositionally biased region" description="Low complexity" evidence="1">
    <location>
        <begin position="8"/>
        <end position="23"/>
    </location>
</feature>
<evidence type="ECO:0000313" key="3">
    <source>
        <dbReference type="EMBL" id="TFK46716.1"/>
    </source>
</evidence>